<organism evidence="2 3">
    <name type="scientific">Undibacterium aquatile</name>
    <dbReference type="NCBI Taxonomy" id="1537398"/>
    <lineage>
        <taxon>Bacteria</taxon>
        <taxon>Pseudomonadati</taxon>
        <taxon>Pseudomonadota</taxon>
        <taxon>Betaproteobacteria</taxon>
        <taxon>Burkholderiales</taxon>
        <taxon>Oxalobacteraceae</taxon>
        <taxon>Undibacterium</taxon>
    </lineage>
</organism>
<evidence type="ECO:0000313" key="2">
    <source>
        <dbReference type="EMBL" id="MBC3811581.1"/>
    </source>
</evidence>
<dbReference type="InterPro" id="IPR049708">
    <property type="entry name" value="PP0621-like"/>
</dbReference>
<sequence length="88" mass="9637">MKLLMWLVLAVLVILAIRKKAKPLSQDSMRSRNAETTSDASSFDMPATAAAPVETMVCCAHCQIYLPASEAVIREQQTYCSSAHADLH</sequence>
<accession>A0ABR6XFA2</accession>
<evidence type="ECO:0000313" key="3">
    <source>
        <dbReference type="Proteomes" id="UP000637632"/>
    </source>
</evidence>
<dbReference type="Proteomes" id="UP000637632">
    <property type="component" value="Unassembled WGS sequence"/>
</dbReference>
<dbReference type="RefSeq" id="WP_186897058.1">
    <property type="nucleotide sequence ID" value="NZ_JACOFT010000003.1"/>
</dbReference>
<keyword evidence="3" id="KW-1185">Reference proteome</keyword>
<gene>
    <name evidence="2" type="ORF">H8K26_09030</name>
</gene>
<protein>
    <submittedName>
        <fullName evidence="2">Uncharacterized protein</fullName>
    </submittedName>
</protein>
<evidence type="ECO:0000256" key="1">
    <source>
        <dbReference type="SAM" id="MobiDB-lite"/>
    </source>
</evidence>
<feature type="region of interest" description="Disordered" evidence="1">
    <location>
        <begin position="22"/>
        <end position="42"/>
    </location>
</feature>
<proteinExistence type="predicted"/>
<dbReference type="NCBIfam" id="NF041023">
    <property type="entry name" value="PP0621_fam"/>
    <property type="match status" value="1"/>
</dbReference>
<dbReference type="EMBL" id="JACOFT010000003">
    <property type="protein sequence ID" value="MBC3811581.1"/>
    <property type="molecule type" value="Genomic_DNA"/>
</dbReference>
<reference evidence="2 3" key="1">
    <citation type="submission" date="2020-08" db="EMBL/GenBank/DDBJ databases">
        <title>Novel species isolated from subtropical streams in China.</title>
        <authorList>
            <person name="Lu H."/>
        </authorList>
    </citation>
    <scope>NUCLEOTIDE SEQUENCE [LARGE SCALE GENOMIC DNA]</scope>
    <source>
        <strain evidence="2 3">CCTCC AB 2015119</strain>
    </source>
</reference>
<name>A0ABR6XFA2_9BURK</name>
<comment type="caution">
    <text evidence="2">The sequence shown here is derived from an EMBL/GenBank/DDBJ whole genome shotgun (WGS) entry which is preliminary data.</text>
</comment>